<evidence type="ECO:0000256" key="5">
    <source>
        <dbReference type="ARBA" id="ARBA00022842"/>
    </source>
</evidence>
<gene>
    <name evidence="8" type="ORF">NLF92_08450</name>
</gene>
<dbReference type="GO" id="GO:0005737">
    <property type="term" value="C:cytoplasm"/>
    <property type="evidence" value="ECO:0007669"/>
    <property type="project" value="UniProtKB-ARBA"/>
</dbReference>
<dbReference type="CDD" id="cd00685">
    <property type="entry name" value="Trans_IPPS_HT"/>
    <property type="match status" value="1"/>
</dbReference>
<keyword evidence="3 7" id="KW-0808">Transferase</keyword>
<dbReference type="RefSeq" id="WP_254100798.1">
    <property type="nucleotide sequence ID" value="NZ_JANATA010000013.1"/>
</dbReference>
<evidence type="ECO:0000256" key="1">
    <source>
        <dbReference type="ARBA" id="ARBA00001946"/>
    </source>
</evidence>
<accession>A0AA41WZ43</accession>
<dbReference type="EMBL" id="JANATA010000013">
    <property type="protein sequence ID" value="MCP3428975.1"/>
    <property type="molecule type" value="Genomic_DNA"/>
</dbReference>
<proteinExistence type="inferred from homology"/>
<dbReference type="InterPro" id="IPR008949">
    <property type="entry name" value="Isoprenoid_synthase_dom_sf"/>
</dbReference>
<evidence type="ECO:0000256" key="7">
    <source>
        <dbReference type="RuleBase" id="RU004466"/>
    </source>
</evidence>
<dbReference type="SFLD" id="SFLDG01017">
    <property type="entry name" value="Polyprenyl_Transferase_Like"/>
    <property type="match status" value="1"/>
</dbReference>
<protein>
    <submittedName>
        <fullName evidence="8">Polyprenyl synthetase family protein</fullName>
    </submittedName>
</protein>
<evidence type="ECO:0000313" key="8">
    <source>
        <dbReference type="EMBL" id="MCP3428975.1"/>
    </source>
</evidence>
<keyword evidence="5" id="KW-0460">Magnesium</keyword>
<dbReference type="GO" id="GO:0008654">
    <property type="term" value="P:phospholipid biosynthetic process"/>
    <property type="evidence" value="ECO:0007669"/>
    <property type="project" value="UniProtKB-ARBA"/>
</dbReference>
<dbReference type="NCBIfam" id="NF045485">
    <property type="entry name" value="FPPsyn"/>
    <property type="match status" value="1"/>
</dbReference>
<reference evidence="8" key="1">
    <citation type="submission" date="2022-07" db="EMBL/GenBank/DDBJ databases">
        <title>Characterization of the Novel Bacterium Alteromonas immobilis LMIT006 and Alteromonas gregis LMIT007.</title>
        <authorList>
            <person name="Lin X."/>
        </authorList>
    </citation>
    <scope>NUCLEOTIDE SEQUENCE</scope>
    <source>
        <strain evidence="8">LMIT007</strain>
    </source>
</reference>
<dbReference type="InterPro" id="IPR033749">
    <property type="entry name" value="Polyprenyl_synt_CS"/>
</dbReference>
<dbReference type="PROSITE" id="PS00723">
    <property type="entry name" value="POLYPRENYL_SYNTHASE_1"/>
    <property type="match status" value="1"/>
</dbReference>
<dbReference type="GO" id="GO:0004659">
    <property type="term" value="F:prenyltransferase activity"/>
    <property type="evidence" value="ECO:0007669"/>
    <property type="project" value="InterPro"/>
</dbReference>
<comment type="caution">
    <text evidence="8">The sequence shown here is derived from an EMBL/GenBank/DDBJ whole genome shotgun (WGS) entry which is preliminary data.</text>
</comment>
<sequence>MSSIQDSQVKYATATDAFLEQQLADLPQLPSQLIDAMRYALLSQGKRVRPLLIGLVSEVLDVPLHKALPLMAAIECIHAYSLVHDDLPAMDDDDLRRGQPTCHKKFPEGIAILVGDALQTMAFDIIMHAENLDAAKKVRCAKVLTRAAGFHGMCGGQAIDLDATDVSIDLAQLTLLHNLKTGALLNACIDFVVELSHDIAPAHKAALQQYSKAVGLAFQVQDDILDVTSDSVTLGKPSGSDVDLNKSTFPALLGLKEAQLYCETLLADALTACAQLPYNTQGLQDFAKYIIQRKH</sequence>
<evidence type="ECO:0000256" key="3">
    <source>
        <dbReference type="ARBA" id="ARBA00022679"/>
    </source>
</evidence>
<dbReference type="InterPro" id="IPR053378">
    <property type="entry name" value="Prenyl_diphosphate_synthase"/>
</dbReference>
<keyword evidence="4" id="KW-0479">Metal-binding</keyword>
<organism evidence="8 9">
    <name type="scientific">Opacimonas viscosa</name>
    <dbReference type="NCBI Taxonomy" id="2961944"/>
    <lineage>
        <taxon>Bacteria</taxon>
        <taxon>Pseudomonadati</taxon>
        <taxon>Pseudomonadota</taxon>
        <taxon>Gammaproteobacteria</taxon>
        <taxon>Alteromonadales</taxon>
        <taxon>Alteromonadaceae</taxon>
        <taxon>Opacimonas</taxon>
    </lineage>
</organism>
<dbReference type="InterPro" id="IPR000092">
    <property type="entry name" value="Polyprenyl_synt"/>
</dbReference>
<keyword evidence="6" id="KW-0414">Isoprene biosynthesis</keyword>
<dbReference type="PROSITE" id="PS00444">
    <property type="entry name" value="POLYPRENYL_SYNTHASE_2"/>
    <property type="match status" value="1"/>
</dbReference>
<evidence type="ECO:0000256" key="6">
    <source>
        <dbReference type="ARBA" id="ARBA00023229"/>
    </source>
</evidence>
<dbReference type="Proteomes" id="UP001165413">
    <property type="component" value="Unassembled WGS sequence"/>
</dbReference>
<evidence type="ECO:0000256" key="2">
    <source>
        <dbReference type="ARBA" id="ARBA00006706"/>
    </source>
</evidence>
<dbReference type="SFLD" id="SFLDS00005">
    <property type="entry name" value="Isoprenoid_Synthase_Type_I"/>
    <property type="match status" value="1"/>
</dbReference>
<dbReference type="AlphaFoldDB" id="A0AA41WZ43"/>
<dbReference type="Pfam" id="PF00348">
    <property type="entry name" value="polyprenyl_synt"/>
    <property type="match status" value="1"/>
</dbReference>
<evidence type="ECO:0000256" key="4">
    <source>
        <dbReference type="ARBA" id="ARBA00022723"/>
    </source>
</evidence>
<comment type="similarity">
    <text evidence="2 7">Belongs to the FPP/GGPP synthase family.</text>
</comment>
<evidence type="ECO:0000313" key="9">
    <source>
        <dbReference type="Proteomes" id="UP001165413"/>
    </source>
</evidence>
<dbReference type="PANTHER" id="PTHR43281">
    <property type="entry name" value="FARNESYL DIPHOSPHATE SYNTHASE"/>
    <property type="match status" value="1"/>
</dbReference>
<dbReference type="PANTHER" id="PTHR43281:SF1">
    <property type="entry name" value="FARNESYL DIPHOSPHATE SYNTHASE"/>
    <property type="match status" value="1"/>
</dbReference>
<dbReference type="GO" id="GO:0016114">
    <property type="term" value="P:terpenoid biosynthetic process"/>
    <property type="evidence" value="ECO:0007669"/>
    <property type="project" value="UniProtKB-ARBA"/>
</dbReference>
<comment type="cofactor">
    <cofactor evidence="1">
        <name>Mg(2+)</name>
        <dbReference type="ChEBI" id="CHEBI:18420"/>
    </cofactor>
</comment>
<dbReference type="Gene3D" id="1.10.600.10">
    <property type="entry name" value="Farnesyl Diphosphate Synthase"/>
    <property type="match status" value="1"/>
</dbReference>
<dbReference type="FunFam" id="1.10.600.10:FF:000001">
    <property type="entry name" value="Geranylgeranyl diphosphate synthase"/>
    <property type="match status" value="1"/>
</dbReference>
<keyword evidence="9" id="KW-1185">Reference proteome</keyword>
<dbReference type="SUPFAM" id="SSF48576">
    <property type="entry name" value="Terpenoid synthases"/>
    <property type="match status" value="1"/>
</dbReference>
<name>A0AA41WZ43_9ALTE</name>
<dbReference type="GO" id="GO:0046872">
    <property type="term" value="F:metal ion binding"/>
    <property type="evidence" value="ECO:0007669"/>
    <property type="project" value="UniProtKB-KW"/>
</dbReference>